<feature type="compositionally biased region" description="Basic residues" evidence="1">
    <location>
        <begin position="64"/>
        <end position="74"/>
    </location>
</feature>
<dbReference type="EMBL" id="MK500340">
    <property type="protein sequence ID" value="QBK87014.1"/>
    <property type="molecule type" value="Genomic_DNA"/>
</dbReference>
<reference evidence="2" key="1">
    <citation type="journal article" date="2019" name="MBio">
        <title>Virus Genomes from Deep Sea Sediments Expand the Ocean Megavirome and Support Independent Origins of Viral Gigantism.</title>
        <authorList>
            <person name="Backstrom D."/>
            <person name="Yutin N."/>
            <person name="Jorgensen S.L."/>
            <person name="Dharamshi J."/>
            <person name="Homa F."/>
            <person name="Zaremba-Niedwiedzka K."/>
            <person name="Spang A."/>
            <person name="Wolf Y.I."/>
            <person name="Koonin E.V."/>
            <person name="Ettema T.J."/>
        </authorList>
    </citation>
    <scope>NUCLEOTIDE SEQUENCE</scope>
</reference>
<protein>
    <submittedName>
        <fullName evidence="2">Uncharacterized protein</fullName>
    </submittedName>
</protein>
<feature type="region of interest" description="Disordered" evidence="1">
    <location>
        <begin position="61"/>
        <end position="95"/>
    </location>
</feature>
<gene>
    <name evidence="2" type="ORF">LCMAC103_03580</name>
</gene>
<evidence type="ECO:0000313" key="2">
    <source>
        <dbReference type="EMBL" id="QBK87014.1"/>
    </source>
</evidence>
<name>A0A481YWR8_9VIRU</name>
<proteinExistence type="predicted"/>
<evidence type="ECO:0000256" key="1">
    <source>
        <dbReference type="SAM" id="MobiDB-lite"/>
    </source>
</evidence>
<feature type="compositionally biased region" description="Basic and acidic residues" evidence="1">
    <location>
        <begin position="75"/>
        <end position="95"/>
    </location>
</feature>
<organism evidence="2">
    <name type="scientific">Marseillevirus LCMAC103</name>
    <dbReference type="NCBI Taxonomy" id="2506604"/>
    <lineage>
        <taxon>Viruses</taxon>
        <taxon>Varidnaviria</taxon>
        <taxon>Bamfordvirae</taxon>
        <taxon>Nucleocytoviricota</taxon>
        <taxon>Megaviricetes</taxon>
        <taxon>Pimascovirales</taxon>
        <taxon>Pimascovirales incertae sedis</taxon>
        <taxon>Marseilleviridae</taxon>
    </lineage>
</organism>
<accession>A0A481YWR8</accession>
<sequence>MWYGWYSKRQEFLYGSAVYRGENGKHKHIITEVNQWSSYTPPPYRDSVKCGRLTHYLGGATPPAKRKAGMKKRNRAPDKRLPSEMKMDKCGKITN</sequence>